<proteinExistence type="predicted"/>
<comment type="caution">
    <text evidence="1">The sequence shown here is derived from an EMBL/GenBank/DDBJ whole genome shotgun (WGS) entry which is preliminary data.</text>
</comment>
<evidence type="ECO:0000313" key="2">
    <source>
        <dbReference type="Proteomes" id="UP000826656"/>
    </source>
</evidence>
<sequence length="249" mass="29216">MMASLVVGNLLRRLEAIPMYKLDTRISEELHDIEKLFSVLLPHVQNAEWYESMNREEEQEQRRSNYRFDICELNSWPWQVAVWAADVEQIFISYSFHMYNNLFNTTTSYMKFLYSSHFKMDSNNVADKIRNCFSILSRSIRASPMIQAFFPIDQTSDEDCVLLLRKVWEVLTSPKMAVLLLNLERTISPQHQQWPVISNLLSNNESTTNQIRMNLESTHIQVKEVKLRGVLAITTFHNNQQIGNFLSNC</sequence>
<evidence type="ECO:0000313" key="1">
    <source>
        <dbReference type="EMBL" id="KAH0775516.1"/>
    </source>
</evidence>
<reference evidence="1 2" key="1">
    <citation type="journal article" date="2021" name="bioRxiv">
        <title>Chromosome-scale and haplotype-resolved genome assembly of a tetraploid potato cultivar.</title>
        <authorList>
            <person name="Sun H."/>
            <person name="Jiao W.-B."/>
            <person name="Krause K."/>
            <person name="Campoy J.A."/>
            <person name="Goel M."/>
            <person name="Folz-Donahue K."/>
            <person name="Kukat C."/>
            <person name="Huettel B."/>
            <person name="Schneeberger K."/>
        </authorList>
    </citation>
    <scope>NUCLEOTIDE SEQUENCE [LARGE SCALE GENOMIC DNA]</scope>
    <source>
        <strain evidence="1">SolTubOtavaFocal</strain>
        <tissue evidence="1">Leaves</tissue>
    </source>
</reference>
<organism evidence="1 2">
    <name type="scientific">Solanum tuberosum</name>
    <name type="common">Potato</name>
    <dbReference type="NCBI Taxonomy" id="4113"/>
    <lineage>
        <taxon>Eukaryota</taxon>
        <taxon>Viridiplantae</taxon>
        <taxon>Streptophyta</taxon>
        <taxon>Embryophyta</taxon>
        <taxon>Tracheophyta</taxon>
        <taxon>Spermatophyta</taxon>
        <taxon>Magnoliopsida</taxon>
        <taxon>eudicotyledons</taxon>
        <taxon>Gunneridae</taxon>
        <taxon>Pentapetalae</taxon>
        <taxon>asterids</taxon>
        <taxon>lamiids</taxon>
        <taxon>Solanales</taxon>
        <taxon>Solanaceae</taxon>
        <taxon>Solanoideae</taxon>
        <taxon>Solaneae</taxon>
        <taxon>Solanum</taxon>
    </lineage>
</organism>
<keyword evidence="2" id="KW-1185">Reference proteome</keyword>
<dbReference type="EMBL" id="JAIVGD010000003">
    <property type="protein sequence ID" value="KAH0775516.1"/>
    <property type="molecule type" value="Genomic_DNA"/>
</dbReference>
<protein>
    <submittedName>
        <fullName evidence="1">Uncharacterized protein</fullName>
    </submittedName>
</protein>
<dbReference type="Proteomes" id="UP000826656">
    <property type="component" value="Unassembled WGS sequence"/>
</dbReference>
<gene>
    <name evidence="1" type="ORF">KY290_006927</name>
</gene>
<name>A0ABQ7W5E3_SOLTU</name>
<accession>A0ABQ7W5E3</accession>